<keyword evidence="5" id="KW-0378">Hydrolase</keyword>
<keyword evidence="9" id="KW-1185">Reference proteome</keyword>
<dbReference type="InterPro" id="IPR051346">
    <property type="entry name" value="OTU_Deubiquitinase"/>
</dbReference>
<dbReference type="GO" id="GO:0004843">
    <property type="term" value="F:cysteine-type deubiquitinase activity"/>
    <property type="evidence" value="ECO:0007669"/>
    <property type="project" value="UniProtKB-EC"/>
</dbReference>
<dbReference type="Proteomes" id="UP001220324">
    <property type="component" value="Unassembled WGS sequence"/>
</dbReference>
<dbReference type="EC" id="3.4.19.12" evidence="2"/>
<dbReference type="EMBL" id="JAQIZZ010000003">
    <property type="protein sequence ID" value="KAJ5546362.1"/>
    <property type="molecule type" value="Genomic_DNA"/>
</dbReference>
<dbReference type="AlphaFoldDB" id="A0AAD6CZX6"/>
<evidence type="ECO:0000256" key="5">
    <source>
        <dbReference type="ARBA" id="ARBA00022801"/>
    </source>
</evidence>
<proteinExistence type="predicted"/>
<gene>
    <name evidence="8" type="ORF">N7494_003947</name>
</gene>
<reference evidence="8 9" key="1">
    <citation type="journal article" date="2023" name="IMA Fungus">
        <title>Comparative genomic study of the Penicillium genus elucidates a diverse pangenome and 15 lateral gene transfer events.</title>
        <authorList>
            <person name="Petersen C."/>
            <person name="Sorensen T."/>
            <person name="Nielsen M.R."/>
            <person name="Sondergaard T.E."/>
            <person name="Sorensen J.L."/>
            <person name="Fitzpatrick D.A."/>
            <person name="Frisvad J.C."/>
            <person name="Nielsen K.L."/>
        </authorList>
    </citation>
    <scope>NUCLEOTIDE SEQUENCE [LARGE SCALE GENOMIC DNA]</scope>
    <source>
        <strain evidence="8 9">IBT 35679</strain>
    </source>
</reference>
<evidence type="ECO:0000313" key="8">
    <source>
        <dbReference type="EMBL" id="KAJ5546362.1"/>
    </source>
</evidence>
<keyword evidence="4" id="KW-0833">Ubl conjugation pathway</keyword>
<evidence type="ECO:0000313" key="9">
    <source>
        <dbReference type="Proteomes" id="UP001220324"/>
    </source>
</evidence>
<organism evidence="8 9">
    <name type="scientific">Penicillium frequentans</name>
    <dbReference type="NCBI Taxonomy" id="3151616"/>
    <lineage>
        <taxon>Eukaryota</taxon>
        <taxon>Fungi</taxon>
        <taxon>Dikarya</taxon>
        <taxon>Ascomycota</taxon>
        <taxon>Pezizomycotina</taxon>
        <taxon>Eurotiomycetes</taxon>
        <taxon>Eurotiomycetidae</taxon>
        <taxon>Eurotiales</taxon>
        <taxon>Aspergillaceae</taxon>
        <taxon>Penicillium</taxon>
    </lineage>
</organism>
<accession>A0AAD6CZX6</accession>
<evidence type="ECO:0000256" key="4">
    <source>
        <dbReference type="ARBA" id="ARBA00022786"/>
    </source>
</evidence>
<name>A0AAD6CZX6_9EURO</name>
<evidence type="ECO:0000256" key="1">
    <source>
        <dbReference type="ARBA" id="ARBA00000707"/>
    </source>
</evidence>
<comment type="catalytic activity">
    <reaction evidence="1">
        <text>Thiol-dependent hydrolysis of ester, thioester, amide, peptide and isopeptide bonds formed by the C-terminal Gly of ubiquitin (a 76-residue protein attached to proteins as an intracellular targeting signal).</text>
        <dbReference type="EC" id="3.4.19.12"/>
    </reaction>
</comment>
<dbReference type="PANTHER" id="PTHR13367:SF34">
    <property type="match status" value="1"/>
</dbReference>
<evidence type="ECO:0000256" key="7">
    <source>
        <dbReference type="SAM" id="MobiDB-lite"/>
    </source>
</evidence>
<evidence type="ECO:0000256" key="3">
    <source>
        <dbReference type="ARBA" id="ARBA00022670"/>
    </source>
</evidence>
<evidence type="ECO:0000256" key="6">
    <source>
        <dbReference type="ARBA" id="ARBA00022807"/>
    </source>
</evidence>
<keyword evidence="6" id="KW-0788">Thiol protease</keyword>
<protein>
    <recommendedName>
        <fullName evidence="2">ubiquitinyl hydrolase 1</fullName>
        <ecNumber evidence="2">3.4.19.12</ecNumber>
    </recommendedName>
</protein>
<comment type="caution">
    <text evidence="8">The sequence shown here is derived from an EMBL/GenBank/DDBJ whole genome shotgun (WGS) entry which is preliminary data.</text>
</comment>
<evidence type="ECO:0000256" key="2">
    <source>
        <dbReference type="ARBA" id="ARBA00012759"/>
    </source>
</evidence>
<keyword evidence="3" id="KW-0645">Protease</keyword>
<sequence>MRKLGKGQSVVFCLPKEVESNILALRGKDANAGIDVSDVLLWAVSETWSDIRRSVPLWAVQGTRFERQQELWQSYRQSEYLTSTEAEQFLEPECQTLEQRYRPGHQKKPSCEYLSSENENMKLIWEHCRKFEGLDTSVSTLLEEQERELAPEIESERQVQRPPGATPAPHQIHKHITSFVATGVLEKPSMAYRPAYHTLQNTSAASFLDVSQFPSSLLATKDFFTTIKVPSGSTFIADAFQRPVRWVLVSRNLAHMIIISPFEANILMSEIRESKFVSLHLYAPRQSRGFASLDRLALYTVPQHVDRGAIPDTFRLQLNLFSGQLYLESYSEYKSLCEFLGVASVKTPPGFVVAADGFIKQGIQGAKKIFSESPLKFLEVLMSQIRKDCQEIGRTHIGKIVGGHLLFPLDFQESATTSIEADLQTLEI</sequence>
<dbReference type="PANTHER" id="PTHR13367">
    <property type="entry name" value="UBIQUITIN THIOESTERASE"/>
    <property type="match status" value="1"/>
</dbReference>
<feature type="region of interest" description="Disordered" evidence="7">
    <location>
        <begin position="151"/>
        <end position="170"/>
    </location>
</feature>
<dbReference type="GO" id="GO:0006508">
    <property type="term" value="P:proteolysis"/>
    <property type="evidence" value="ECO:0007669"/>
    <property type="project" value="UniProtKB-KW"/>
</dbReference>